<evidence type="ECO:0000313" key="3">
    <source>
        <dbReference type="Proteomes" id="UP000294530"/>
    </source>
</evidence>
<dbReference type="AlphaFoldDB" id="A0A976FN75"/>
<dbReference type="RefSeq" id="XP_067819214.1">
    <property type="nucleotide sequence ID" value="XM_067964528.1"/>
</dbReference>
<dbReference type="Proteomes" id="UP000294530">
    <property type="component" value="Unassembled WGS sequence"/>
</dbReference>
<gene>
    <name evidence="2" type="ORF">CCR75_006458</name>
</gene>
<evidence type="ECO:0000256" key="1">
    <source>
        <dbReference type="SAM" id="MobiDB-lite"/>
    </source>
</evidence>
<protein>
    <submittedName>
        <fullName evidence="2">Uncharacterized protein</fullName>
    </submittedName>
</protein>
<organism evidence="2 3">
    <name type="scientific">Bremia lactucae</name>
    <name type="common">Lettuce downy mildew</name>
    <dbReference type="NCBI Taxonomy" id="4779"/>
    <lineage>
        <taxon>Eukaryota</taxon>
        <taxon>Sar</taxon>
        <taxon>Stramenopiles</taxon>
        <taxon>Oomycota</taxon>
        <taxon>Peronosporomycetes</taxon>
        <taxon>Peronosporales</taxon>
        <taxon>Peronosporaceae</taxon>
        <taxon>Bremia</taxon>
    </lineage>
</organism>
<evidence type="ECO:0000313" key="2">
    <source>
        <dbReference type="EMBL" id="TDH69715.1"/>
    </source>
</evidence>
<dbReference type="EMBL" id="SHOA02000007">
    <property type="protein sequence ID" value="TDH69715.1"/>
    <property type="molecule type" value="Genomic_DNA"/>
</dbReference>
<accession>A0A976FN75</accession>
<proteinExistence type="predicted"/>
<sequence>MSHSVLETAASSSNSDSSPVLIERHRVRVRRVASEEENMDSDATNETKKEEEKVTRRYSRITKMPVALFGHHPLVTRCVHGTLIPSALTSPCTTMCLRRRARDMPNRRLSH</sequence>
<reference evidence="2 3" key="1">
    <citation type="journal article" date="2021" name="Genome Biol.">
        <title>AFLAP: assembly-free linkage analysis pipeline using k-mers from genome sequencing data.</title>
        <authorList>
            <person name="Fletcher K."/>
            <person name="Zhang L."/>
            <person name="Gil J."/>
            <person name="Han R."/>
            <person name="Cavanaugh K."/>
            <person name="Michelmore R."/>
        </authorList>
    </citation>
    <scope>NUCLEOTIDE SEQUENCE [LARGE SCALE GENOMIC DNA]</scope>
    <source>
        <strain evidence="2 3">SF5</strain>
    </source>
</reference>
<feature type="region of interest" description="Disordered" evidence="1">
    <location>
        <begin position="1"/>
        <end position="56"/>
    </location>
</feature>
<dbReference type="GeneID" id="94350199"/>
<keyword evidence="3" id="KW-1185">Reference proteome</keyword>
<name>A0A976FN75_BRELC</name>
<dbReference type="KEGG" id="blac:94350199"/>
<feature type="compositionally biased region" description="Basic and acidic residues" evidence="1">
    <location>
        <begin position="45"/>
        <end position="55"/>
    </location>
</feature>
<comment type="caution">
    <text evidence="2">The sequence shown here is derived from an EMBL/GenBank/DDBJ whole genome shotgun (WGS) entry which is preliminary data.</text>
</comment>